<protein>
    <submittedName>
        <fullName evidence="7">GntR family transcriptional regulator</fullName>
    </submittedName>
</protein>
<evidence type="ECO:0000259" key="6">
    <source>
        <dbReference type="PROSITE" id="PS50949"/>
    </source>
</evidence>
<dbReference type="PANTHER" id="PTHR46577:SF1">
    <property type="entry name" value="HTH-TYPE TRANSCRIPTIONAL REGULATORY PROTEIN GABR"/>
    <property type="match status" value="1"/>
</dbReference>
<organism evidence="7 8">
    <name type="scientific">Thalassorhabdomicrobium marinisediminis</name>
    <dbReference type="NCBI Taxonomy" id="2170577"/>
    <lineage>
        <taxon>Bacteria</taxon>
        <taxon>Pseudomonadati</taxon>
        <taxon>Pseudomonadota</taxon>
        <taxon>Alphaproteobacteria</taxon>
        <taxon>Rhodobacterales</taxon>
        <taxon>Paracoccaceae</taxon>
        <taxon>Thalassorhabdomicrobium</taxon>
    </lineage>
</organism>
<dbReference type="Pfam" id="PF00392">
    <property type="entry name" value="GntR"/>
    <property type="match status" value="1"/>
</dbReference>
<dbReference type="InterPro" id="IPR051446">
    <property type="entry name" value="HTH_trans_reg/aminotransferase"/>
</dbReference>
<evidence type="ECO:0000256" key="3">
    <source>
        <dbReference type="ARBA" id="ARBA00023015"/>
    </source>
</evidence>
<evidence type="ECO:0000256" key="2">
    <source>
        <dbReference type="ARBA" id="ARBA00022898"/>
    </source>
</evidence>
<dbReference type="Gene3D" id="3.40.640.10">
    <property type="entry name" value="Type I PLP-dependent aspartate aminotransferase-like (Major domain)"/>
    <property type="match status" value="1"/>
</dbReference>
<evidence type="ECO:0000256" key="4">
    <source>
        <dbReference type="ARBA" id="ARBA00023125"/>
    </source>
</evidence>
<dbReference type="InterPro" id="IPR036390">
    <property type="entry name" value="WH_DNA-bd_sf"/>
</dbReference>
<dbReference type="InterPro" id="IPR036388">
    <property type="entry name" value="WH-like_DNA-bd_sf"/>
</dbReference>
<keyword evidence="4" id="KW-0238">DNA-binding</keyword>
<dbReference type="GO" id="GO:0003700">
    <property type="term" value="F:DNA-binding transcription factor activity"/>
    <property type="evidence" value="ECO:0007669"/>
    <property type="project" value="InterPro"/>
</dbReference>
<evidence type="ECO:0000256" key="1">
    <source>
        <dbReference type="ARBA" id="ARBA00005384"/>
    </source>
</evidence>
<evidence type="ECO:0000256" key="5">
    <source>
        <dbReference type="ARBA" id="ARBA00023163"/>
    </source>
</evidence>
<name>A0A2T7FWR4_9RHOB</name>
<dbReference type="RefSeq" id="WP_108640771.1">
    <property type="nucleotide sequence ID" value="NZ_QCYG01000005.1"/>
</dbReference>
<dbReference type="GO" id="GO:0030170">
    <property type="term" value="F:pyridoxal phosphate binding"/>
    <property type="evidence" value="ECO:0007669"/>
    <property type="project" value="InterPro"/>
</dbReference>
<reference evidence="7 8" key="1">
    <citation type="submission" date="2018-04" db="EMBL/GenBank/DDBJ databases">
        <title>Pelagivirga bohaiensis gen. nov., sp. nov., a bacterium isolated from the Bohai Sea.</title>
        <authorList>
            <person name="Ji X."/>
        </authorList>
    </citation>
    <scope>NUCLEOTIDE SEQUENCE [LARGE SCALE GENOMIC DNA]</scope>
    <source>
        <strain evidence="7 8">BH-SD16</strain>
    </source>
</reference>
<dbReference type="Pfam" id="PF00155">
    <property type="entry name" value="Aminotran_1_2"/>
    <property type="match status" value="1"/>
</dbReference>
<dbReference type="CDD" id="cd00609">
    <property type="entry name" value="AAT_like"/>
    <property type="match status" value="1"/>
</dbReference>
<dbReference type="SUPFAM" id="SSF46785">
    <property type="entry name" value="Winged helix' DNA-binding domain"/>
    <property type="match status" value="1"/>
</dbReference>
<evidence type="ECO:0000313" key="8">
    <source>
        <dbReference type="Proteomes" id="UP000244817"/>
    </source>
</evidence>
<dbReference type="InterPro" id="IPR000524">
    <property type="entry name" value="Tscrpt_reg_HTH_GntR"/>
</dbReference>
<dbReference type="Proteomes" id="UP000244817">
    <property type="component" value="Unassembled WGS sequence"/>
</dbReference>
<dbReference type="OrthoDB" id="9794015at2"/>
<evidence type="ECO:0000313" key="7">
    <source>
        <dbReference type="EMBL" id="PVA06610.1"/>
    </source>
</evidence>
<proteinExistence type="inferred from homology"/>
<dbReference type="PANTHER" id="PTHR46577">
    <property type="entry name" value="HTH-TYPE TRANSCRIPTIONAL REGULATORY PROTEIN GABR"/>
    <property type="match status" value="1"/>
</dbReference>
<dbReference type="InterPro" id="IPR015421">
    <property type="entry name" value="PyrdxlP-dep_Trfase_major"/>
</dbReference>
<comment type="similarity">
    <text evidence="1">In the C-terminal section; belongs to the class-I pyridoxal-phosphate-dependent aminotransferase family.</text>
</comment>
<dbReference type="SUPFAM" id="SSF53383">
    <property type="entry name" value="PLP-dependent transferases"/>
    <property type="match status" value="1"/>
</dbReference>
<gene>
    <name evidence="7" type="ORF">DC363_08740</name>
</gene>
<dbReference type="Gene3D" id="1.10.10.10">
    <property type="entry name" value="Winged helix-like DNA-binding domain superfamily/Winged helix DNA-binding domain"/>
    <property type="match status" value="1"/>
</dbReference>
<dbReference type="GO" id="GO:0003677">
    <property type="term" value="F:DNA binding"/>
    <property type="evidence" value="ECO:0007669"/>
    <property type="project" value="UniProtKB-KW"/>
</dbReference>
<feature type="domain" description="HTH gntR-type" evidence="6">
    <location>
        <begin position="15"/>
        <end position="83"/>
    </location>
</feature>
<comment type="caution">
    <text evidence="7">The sequence shown here is derived from an EMBL/GenBank/DDBJ whole genome shotgun (WGS) entry which is preliminary data.</text>
</comment>
<keyword evidence="2" id="KW-0663">Pyridoxal phosphate</keyword>
<accession>A0A2T7FWR4</accession>
<keyword evidence="3" id="KW-0805">Transcription regulation</keyword>
<keyword evidence="5" id="KW-0804">Transcription</keyword>
<dbReference type="InterPro" id="IPR004839">
    <property type="entry name" value="Aminotransferase_I/II_large"/>
</dbReference>
<keyword evidence="8" id="KW-1185">Reference proteome</keyword>
<dbReference type="AlphaFoldDB" id="A0A2T7FWR4"/>
<sequence length="449" mass="48348">MTTIDAEDLAAHLTDRTTQGLARDTARLVRTGVLPVGARLPSLRDLAFVMGISPSTLSEAWKELRRLRVLTGRGRNGTYVSASNLSPRPLRVSAQGHFSPSARNLTLAVPDLSLLPPLDEALVHGARSEQLNSYERVRILPELERVLRPQWPFQSAAMLATNGGYNAVYLTLHALVHPGSAVALEMPTSMRLLDILEDLGARILPVESDLSGPKPEALQAALAQKPVAFIYQPVISSVTGQYLPAQRLSELGRVLERSETLIIEDDGVGDIAMAPSHSLGDRLPDRVIHIRSFSKSFGPDLRMAVLSASEDLVDRVQSFRAFSAGWTSRILQSAVAWLLSDDTTRAGVQSAGETYRERRNALARALRDRGIDVPDGAGLSLYLPVHSETFALITLAAHGISALPGESFSLGPTGHVRLGTGRLDLAEIGELADIASLAAAEPFEIGTAH</sequence>
<dbReference type="PROSITE" id="PS50949">
    <property type="entry name" value="HTH_GNTR"/>
    <property type="match status" value="1"/>
</dbReference>
<dbReference type="InterPro" id="IPR015424">
    <property type="entry name" value="PyrdxlP-dep_Trfase"/>
</dbReference>
<dbReference type="SMART" id="SM00345">
    <property type="entry name" value="HTH_GNTR"/>
    <property type="match status" value="1"/>
</dbReference>
<dbReference type="EMBL" id="QCYG01000005">
    <property type="protein sequence ID" value="PVA06610.1"/>
    <property type="molecule type" value="Genomic_DNA"/>
</dbReference>